<proteinExistence type="predicted"/>
<evidence type="ECO:0000313" key="1">
    <source>
        <dbReference type="EMBL" id="HJF10109.1"/>
    </source>
</evidence>
<dbReference type="Proteomes" id="UP000784793">
    <property type="component" value="Unassembled WGS sequence"/>
</dbReference>
<dbReference type="RefSeq" id="WP_180862086.1">
    <property type="nucleotide sequence ID" value="NZ_CP047415.1"/>
</dbReference>
<organism evidence="2 3">
    <name type="scientific">Lactobacillus crispatus</name>
    <dbReference type="NCBI Taxonomy" id="47770"/>
    <lineage>
        <taxon>Bacteria</taxon>
        <taxon>Bacillati</taxon>
        <taxon>Bacillota</taxon>
        <taxon>Bacilli</taxon>
        <taxon>Lactobacillales</taxon>
        <taxon>Lactobacillaceae</taxon>
        <taxon>Lactobacillus</taxon>
    </lineage>
</organism>
<accession>A0A7H9E894</accession>
<dbReference type="Proteomes" id="UP000510660">
    <property type="component" value="Chromosome"/>
</dbReference>
<evidence type="ECO:0000313" key="3">
    <source>
        <dbReference type="Proteomes" id="UP000510660"/>
    </source>
</evidence>
<evidence type="ECO:0000313" key="2">
    <source>
        <dbReference type="EMBL" id="QLL73854.1"/>
    </source>
</evidence>
<reference evidence="1" key="3">
    <citation type="submission" date="2021-09" db="EMBL/GenBank/DDBJ databases">
        <authorList>
            <person name="Gilroy R."/>
        </authorList>
    </citation>
    <scope>NUCLEOTIDE SEQUENCE</scope>
    <source>
        <strain evidence="1">CHK194-22301</strain>
    </source>
</reference>
<name>A0A7H9E894_9LACO</name>
<reference evidence="2 3" key="1">
    <citation type="submission" date="2020-01" db="EMBL/GenBank/DDBJ databases">
        <title>Complete and circular genome sequences of six lactobacillus isolates from horses.</title>
        <authorList>
            <person name="Hassan H.M."/>
        </authorList>
    </citation>
    <scope>NUCLEOTIDE SEQUENCE [LARGE SCALE GENOMIC DNA]</scope>
    <source>
        <strain evidence="2 3">1D</strain>
    </source>
</reference>
<dbReference type="EMBL" id="CP047415">
    <property type="protein sequence ID" value="QLL73854.1"/>
    <property type="molecule type" value="Genomic_DNA"/>
</dbReference>
<dbReference type="AlphaFoldDB" id="A0A7H9E894"/>
<dbReference type="EMBL" id="DYXB01000077">
    <property type="protein sequence ID" value="HJF10109.1"/>
    <property type="molecule type" value="Genomic_DNA"/>
</dbReference>
<reference evidence="1" key="2">
    <citation type="journal article" date="2021" name="PeerJ">
        <title>Extensive microbial diversity within the chicken gut microbiome revealed by metagenomics and culture.</title>
        <authorList>
            <person name="Gilroy R."/>
            <person name="Ravi A."/>
            <person name="Getino M."/>
            <person name="Pursley I."/>
            <person name="Horton D.L."/>
            <person name="Alikhan N.F."/>
            <person name="Baker D."/>
            <person name="Gharbi K."/>
            <person name="Hall N."/>
            <person name="Watson M."/>
            <person name="Adriaenssens E.M."/>
            <person name="Foster-Nyarko E."/>
            <person name="Jarju S."/>
            <person name="Secka A."/>
            <person name="Antonio M."/>
            <person name="Oren A."/>
            <person name="Chaudhuri R.R."/>
            <person name="La Ragione R."/>
            <person name="Hildebrand F."/>
            <person name="Pallen M.J."/>
        </authorList>
    </citation>
    <scope>NUCLEOTIDE SEQUENCE</scope>
    <source>
        <strain evidence="1">CHK194-22301</strain>
    </source>
</reference>
<gene>
    <name evidence="2" type="ORF">GTO85_05485</name>
    <name evidence="1" type="ORF">K8V23_04875</name>
</gene>
<sequence>MKGEHRTKAVKIDIDDISQKSWSYGMQKIAKQIIAQAYGVTPDAIVITSVDLKRLVFQGYNAMDWNKKFALQLKITPRLKEKIYGSNQKDNN</sequence>
<protein>
    <submittedName>
        <fullName evidence="2">Uncharacterized protein</fullName>
    </submittedName>
</protein>